<protein>
    <submittedName>
        <fullName evidence="2">Uncharacterized protein</fullName>
    </submittedName>
</protein>
<dbReference type="Proteomes" id="UP001186944">
    <property type="component" value="Unassembled WGS sequence"/>
</dbReference>
<gene>
    <name evidence="2" type="ORF">FSP39_020944</name>
</gene>
<proteinExistence type="predicted"/>
<comment type="caution">
    <text evidence="2">The sequence shown here is derived from an EMBL/GenBank/DDBJ whole genome shotgun (WGS) entry which is preliminary data.</text>
</comment>
<dbReference type="AlphaFoldDB" id="A0AA88YS19"/>
<sequence length="594" mass="67213">MDSGQEESDFGIKIDAVFSLASTETEADECSRNATSDTVQADEEKKPKCTGSDSKSCEVRLIDIFDEKIVREYWKIYRGYPFSKQPTSQGSKVEECKNFDVIFAKDAVYERGKRKRKFNAHVKGPEYVESPPSRWMNRKKIKIGPEKSKFKYLKVSPVVIKQKKRVLFERNKHIVSRSVSVERLVEAANHFLSLPGKSKPALVYRPQVARTKKKLRKPDPEINLARTSSPSPPRLEPVSERIETVLDEKPPKLEPEFSDLNLDFEDASLSLSLSGRYRKKNKRLGKEFVTKKKRKVAKVTPLQTKEPGSLASTSMSELQSSTGASSYTPRLQSILKKSPTDHKEVSAEEMSTDFLPARPIKTPEFTAAVNKLAKKENTKKFFQLKIGDKIVLIPTDGNAVMPKAFVLDNPTKSDPTTPIFQTARPVPKETVFGLGSNPIKENVDEESLQAAQVSSDDHSYLQSIKQEPPDDAYIMPNSKEVKSNTEYLTPDHDYMPSKHEHDTTDINDVKPYPADATSFQKDKKPDKKQTTPHGSRYLQYVEASLSPVNPDIVLLRLKSNDKTKAVPKLPQLKKCRVCRNADRKSSFYRLKSRL</sequence>
<evidence type="ECO:0000313" key="2">
    <source>
        <dbReference type="EMBL" id="KAK3106488.1"/>
    </source>
</evidence>
<feature type="region of interest" description="Disordered" evidence="1">
    <location>
        <begin position="298"/>
        <end position="330"/>
    </location>
</feature>
<evidence type="ECO:0000313" key="3">
    <source>
        <dbReference type="Proteomes" id="UP001186944"/>
    </source>
</evidence>
<name>A0AA88YS19_PINIB</name>
<evidence type="ECO:0000256" key="1">
    <source>
        <dbReference type="SAM" id="MobiDB-lite"/>
    </source>
</evidence>
<feature type="region of interest" description="Disordered" evidence="1">
    <location>
        <begin position="23"/>
        <end position="54"/>
    </location>
</feature>
<feature type="compositionally biased region" description="Polar residues" evidence="1">
    <location>
        <begin position="310"/>
        <end position="330"/>
    </location>
</feature>
<keyword evidence="3" id="KW-1185">Reference proteome</keyword>
<feature type="compositionally biased region" description="Basic and acidic residues" evidence="1">
    <location>
        <begin position="520"/>
        <end position="529"/>
    </location>
</feature>
<dbReference type="EMBL" id="VSWD01000003">
    <property type="protein sequence ID" value="KAK3106488.1"/>
    <property type="molecule type" value="Genomic_DNA"/>
</dbReference>
<feature type="region of interest" description="Disordered" evidence="1">
    <location>
        <begin position="486"/>
        <end position="534"/>
    </location>
</feature>
<feature type="compositionally biased region" description="Basic and acidic residues" evidence="1">
    <location>
        <begin position="486"/>
        <end position="508"/>
    </location>
</feature>
<organism evidence="2 3">
    <name type="scientific">Pinctada imbricata</name>
    <name type="common">Atlantic pearl-oyster</name>
    <name type="synonym">Pinctada martensii</name>
    <dbReference type="NCBI Taxonomy" id="66713"/>
    <lineage>
        <taxon>Eukaryota</taxon>
        <taxon>Metazoa</taxon>
        <taxon>Spiralia</taxon>
        <taxon>Lophotrochozoa</taxon>
        <taxon>Mollusca</taxon>
        <taxon>Bivalvia</taxon>
        <taxon>Autobranchia</taxon>
        <taxon>Pteriomorphia</taxon>
        <taxon>Pterioida</taxon>
        <taxon>Pterioidea</taxon>
        <taxon>Pteriidae</taxon>
        <taxon>Pinctada</taxon>
    </lineage>
</organism>
<accession>A0AA88YS19</accession>
<reference evidence="2" key="1">
    <citation type="submission" date="2019-08" db="EMBL/GenBank/DDBJ databases">
        <title>The improved chromosome-level genome for the pearl oyster Pinctada fucata martensii using PacBio sequencing and Hi-C.</title>
        <authorList>
            <person name="Zheng Z."/>
        </authorList>
    </citation>
    <scope>NUCLEOTIDE SEQUENCE</scope>
    <source>
        <strain evidence="2">ZZ-2019</strain>
        <tissue evidence="2">Adductor muscle</tissue>
    </source>
</reference>